<gene>
    <name evidence="1" type="ORF">NC653_037123</name>
</gene>
<evidence type="ECO:0000313" key="2">
    <source>
        <dbReference type="Proteomes" id="UP001164929"/>
    </source>
</evidence>
<dbReference type="Proteomes" id="UP001164929">
    <property type="component" value="Chromosome 16"/>
</dbReference>
<dbReference type="AlphaFoldDB" id="A0AAD6LLW5"/>
<name>A0AAD6LLW5_9ROSI</name>
<accession>A0AAD6LLW5</accession>
<keyword evidence="2" id="KW-1185">Reference proteome</keyword>
<comment type="caution">
    <text evidence="1">The sequence shown here is derived from an EMBL/GenBank/DDBJ whole genome shotgun (WGS) entry which is preliminary data.</text>
</comment>
<reference evidence="1 2" key="1">
    <citation type="journal article" date="2023" name="Mol. Ecol. Resour.">
        <title>Chromosome-level genome assembly of a triploid poplar Populus alba 'Berolinensis'.</title>
        <authorList>
            <person name="Chen S."/>
            <person name="Yu Y."/>
            <person name="Wang X."/>
            <person name="Wang S."/>
            <person name="Zhang T."/>
            <person name="Zhou Y."/>
            <person name="He R."/>
            <person name="Meng N."/>
            <person name="Wang Y."/>
            <person name="Liu W."/>
            <person name="Liu Z."/>
            <person name="Liu J."/>
            <person name="Guo Q."/>
            <person name="Huang H."/>
            <person name="Sederoff R.R."/>
            <person name="Wang G."/>
            <person name="Qu G."/>
            <person name="Chen S."/>
        </authorList>
    </citation>
    <scope>NUCLEOTIDE SEQUENCE [LARGE SCALE GENOMIC DNA]</scope>
    <source>
        <strain evidence="1">SC-2020</strain>
    </source>
</reference>
<protein>
    <submittedName>
        <fullName evidence="1">Uncharacterized protein</fullName>
    </submittedName>
</protein>
<sequence>MEKKTVGDKGLFTSALRCYASLCHASCSGTAPCI</sequence>
<organism evidence="1 2">
    <name type="scientific">Populus alba x Populus x berolinensis</name>
    <dbReference type="NCBI Taxonomy" id="444605"/>
    <lineage>
        <taxon>Eukaryota</taxon>
        <taxon>Viridiplantae</taxon>
        <taxon>Streptophyta</taxon>
        <taxon>Embryophyta</taxon>
        <taxon>Tracheophyta</taxon>
        <taxon>Spermatophyta</taxon>
        <taxon>Magnoliopsida</taxon>
        <taxon>eudicotyledons</taxon>
        <taxon>Gunneridae</taxon>
        <taxon>Pentapetalae</taxon>
        <taxon>rosids</taxon>
        <taxon>fabids</taxon>
        <taxon>Malpighiales</taxon>
        <taxon>Salicaceae</taxon>
        <taxon>Saliceae</taxon>
        <taxon>Populus</taxon>
    </lineage>
</organism>
<evidence type="ECO:0000313" key="1">
    <source>
        <dbReference type="EMBL" id="KAJ6969361.1"/>
    </source>
</evidence>
<proteinExistence type="predicted"/>
<dbReference type="EMBL" id="JAQIZT010000016">
    <property type="protein sequence ID" value="KAJ6969361.1"/>
    <property type="molecule type" value="Genomic_DNA"/>
</dbReference>